<dbReference type="AlphaFoldDB" id="A0A7X0PJM3"/>
<organism evidence="3 4">
    <name type="scientific">Acidovorax soli</name>
    <dbReference type="NCBI Taxonomy" id="592050"/>
    <lineage>
        <taxon>Bacteria</taxon>
        <taxon>Pseudomonadati</taxon>
        <taxon>Pseudomonadota</taxon>
        <taxon>Betaproteobacteria</taxon>
        <taxon>Burkholderiales</taxon>
        <taxon>Comamonadaceae</taxon>
        <taxon>Acidovorax</taxon>
    </lineage>
</organism>
<comment type="caution">
    <text evidence="3">The sequence shown here is derived from an EMBL/GenBank/DDBJ whole genome shotgun (WGS) entry which is preliminary data.</text>
</comment>
<dbReference type="PANTHER" id="PTHR42928:SF5">
    <property type="entry name" value="BLR1237 PROTEIN"/>
    <property type="match status" value="1"/>
</dbReference>
<evidence type="ECO:0000313" key="4">
    <source>
        <dbReference type="Proteomes" id="UP000575083"/>
    </source>
</evidence>
<sequence length="328" mass="34359">MKLVIRVAGLAIGLAALSGSWAQAPDGKAYPTKPVRLVVPYAAGGGGDAVFRLVTEPLAARLGQPLYFDYRAGAGGTIGLNLLSKAEADGYSLGVGSSDAVALAPNYHARLGYDPQKDLLPIAIVAEMPLVLLVRADSPAKSYKDLVKMAADKPGSVTYGTPGSGSASHIMGALLASGSGVEFTHIPYKGTAPAIQDLLGGQVTTIITSGFDAVPLDKAGRVRALAVSGTQRYALLPKTPTAKEQGVDLVDELKVWFGVFAPAGVSKAIVGRLAREIDQIISTEQFRTRSAELGFVPIHTTPEQFQQRVQEDTTRLAALVRRTGVKPD</sequence>
<proteinExistence type="inferred from homology"/>
<dbReference type="CDD" id="cd07012">
    <property type="entry name" value="PBP2_Bug_TTT"/>
    <property type="match status" value="1"/>
</dbReference>
<evidence type="ECO:0000256" key="2">
    <source>
        <dbReference type="SAM" id="SignalP"/>
    </source>
</evidence>
<dbReference type="InterPro" id="IPR042100">
    <property type="entry name" value="Bug_dom1"/>
</dbReference>
<evidence type="ECO:0000313" key="3">
    <source>
        <dbReference type="EMBL" id="MBB6563180.1"/>
    </source>
</evidence>
<keyword evidence="4" id="KW-1185">Reference proteome</keyword>
<dbReference type="RefSeq" id="WP_184863936.1">
    <property type="nucleotide sequence ID" value="NZ_JACHLK010000017.1"/>
</dbReference>
<accession>A0A7X0PJM3</accession>
<dbReference type="Pfam" id="PF03401">
    <property type="entry name" value="TctC"/>
    <property type="match status" value="1"/>
</dbReference>
<dbReference type="InterPro" id="IPR005064">
    <property type="entry name" value="BUG"/>
</dbReference>
<feature type="signal peptide" evidence="2">
    <location>
        <begin position="1"/>
        <end position="24"/>
    </location>
</feature>
<dbReference type="EMBL" id="JACHLK010000017">
    <property type="protein sequence ID" value="MBB6563180.1"/>
    <property type="molecule type" value="Genomic_DNA"/>
</dbReference>
<name>A0A7X0PJM3_9BURK</name>
<dbReference type="PANTHER" id="PTHR42928">
    <property type="entry name" value="TRICARBOXYLATE-BINDING PROTEIN"/>
    <property type="match status" value="1"/>
</dbReference>
<dbReference type="Gene3D" id="3.40.190.150">
    <property type="entry name" value="Bordetella uptake gene, domain 1"/>
    <property type="match status" value="1"/>
</dbReference>
<keyword evidence="3" id="KW-0675">Receptor</keyword>
<dbReference type="SUPFAM" id="SSF53850">
    <property type="entry name" value="Periplasmic binding protein-like II"/>
    <property type="match status" value="1"/>
</dbReference>
<reference evidence="3 4" key="1">
    <citation type="submission" date="2020-08" db="EMBL/GenBank/DDBJ databases">
        <title>Functional genomics of gut bacteria from endangered species of beetles.</title>
        <authorList>
            <person name="Carlos-Shanley C."/>
        </authorList>
    </citation>
    <scope>NUCLEOTIDE SEQUENCE [LARGE SCALE GENOMIC DNA]</scope>
    <source>
        <strain evidence="3 4">S00198</strain>
    </source>
</reference>
<gene>
    <name evidence="3" type="ORF">HNP48_005899</name>
</gene>
<protein>
    <submittedName>
        <fullName evidence="3">Tripartite-type tricarboxylate transporter receptor subunit TctC</fullName>
    </submittedName>
</protein>
<dbReference type="Proteomes" id="UP000575083">
    <property type="component" value="Unassembled WGS sequence"/>
</dbReference>
<feature type="chain" id="PRO_5030568431" evidence="2">
    <location>
        <begin position="25"/>
        <end position="328"/>
    </location>
</feature>
<keyword evidence="2" id="KW-0732">Signal</keyword>
<dbReference type="PIRSF" id="PIRSF017082">
    <property type="entry name" value="YflP"/>
    <property type="match status" value="1"/>
</dbReference>
<dbReference type="Gene3D" id="3.40.190.10">
    <property type="entry name" value="Periplasmic binding protein-like II"/>
    <property type="match status" value="1"/>
</dbReference>
<comment type="similarity">
    <text evidence="1">Belongs to the UPF0065 (bug) family.</text>
</comment>
<evidence type="ECO:0000256" key="1">
    <source>
        <dbReference type="ARBA" id="ARBA00006987"/>
    </source>
</evidence>